<comment type="caution">
    <text evidence="3">The sequence shown here is derived from an EMBL/GenBank/DDBJ whole genome shotgun (WGS) entry which is preliminary data.</text>
</comment>
<dbReference type="PANTHER" id="PTHR45527:SF1">
    <property type="entry name" value="FATTY ACID SYNTHASE"/>
    <property type="match status" value="1"/>
</dbReference>
<dbReference type="PANTHER" id="PTHR45527">
    <property type="entry name" value="NONRIBOSOMAL PEPTIDE SYNTHETASE"/>
    <property type="match status" value="1"/>
</dbReference>
<dbReference type="Gene3D" id="3.30.559.30">
    <property type="entry name" value="Nonribosomal peptide synthetase, condensation domain"/>
    <property type="match status" value="1"/>
</dbReference>
<dbReference type="RefSeq" id="WP_210158078.1">
    <property type="nucleotide sequence ID" value="NZ_JAFCNB010000014.1"/>
</dbReference>
<dbReference type="Gene3D" id="3.30.559.10">
    <property type="entry name" value="Chloramphenicol acetyltransferase-like domain"/>
    <property type="match status" value="1"/>
</dbReference>
<dbReference type="InterPro" id="IPR023213">
    <property type="entry name" value="CAT-like_dom_sf"/>
</dbReference>
<evidence type="ECO:0000259" key="2">
    <source>
        <dbReference type="Pfam" id="PF00668"/>
    </source>
</evidence>
<dbReference type="GO" id="GO:0008610">
    <property type="term" value="P:lipid biosynthetic process"/>
    <property type="evidence" value="ECO:0007669"/>
    <property type="project" value="UniProtKB-ARBA"/>
</dbReference>
<evidence type="ECO:0000313" key="3">
    <source>
        <dbReference type="EMBL" id="MBP2706797.1"/>
    </source>
</evidence>
<gene>
    <name evidence="3" type="ORF">JOL79_23600</name>
</gene>
<dbReference type="InterPro" id="IPR001242">
    <property type="entry name" value="Condensation_dom"/>
</dbReference>
<proteinExistence type="predicted"/>
<protein>
    <recommendedName>
        <fullName evidence="2">Condensation domain-containing protein</fullName>
    </recommendedName>
</protein>
<name>A0A941AL35_9ACTN</name>
<dbReference type="GO" id="GO:0009366">
    <property type="term" value="C:enterobactin synthetase complex"/>
    <property type="evidence" value="ECO:0007669"/>
    <property type="project" value="TreeGrafter"/>
</dbReference>
<keyword evidence="4" id="KW-1185">Reference proteome</keyword>
<dbReference type="GO" id="GO:0005829">
    <property type="term" value="C:cytosol"/>
    <property type="evidence" value="ECO:0007669"/>
    <property type="project" value="TreeGrafter"/>
</dbReference>
<feature type="domain" description="Condensation" evidence="2">
    <location>
        <begin position="47"/>
        <end position="361"/>
    </location>
</feature>
<dbReference type="Pfam" id="PF00668">
    <property type="entry name" value="Condensation"/>
    <property type="match status" value="1"/>
</dbReference>
<dbReference type="SUPFAM" id="SSF52777">
    <property type="entry name" value="CoA-dependent acyltransferases"/>
    <property type="match status" value="2"/>
</dbReference>
<dbReference type="GO" id="GO:0043041">
    <property type="term" value="P:amino acid activation for nonribosomal peptide biosynthetic process"/>
    <property type="evidence" value="ECO:0007669"/>
    <property type="project" value="TreeGrafter"/>
</dbReference>
<reference evidence="3" key="1">
    <citation type="submission" date="2021-02" db="EMBL/GenBank/DDBJ databases">
        <title>Draft genome sequence of Microbispora sp. RL4-1S isolated from rice leaves in Thailand.</title>
        <authorList>
            <person name="Muangham S."/>
            <person name="Duangmal K."/>
        </authorList>
    </citation>
    <scope>NUCLEOTIDE SEQUENCE</scope>
    <source>
        <strain evidence="3">RL4-1S</strain>
    </source>
</reference>
<dbReference type="GO" id="GO:0009239">
    <property type="term" value="P:enterobactin biosynthetic process"/>
    <property type="evidence" value="ECO:0007669"/>
    <property type="project" value="TreeGrafter"/>
</dbReference>
<organism evidence="3 4">
    <name type="scientific">Microbispora oryzae</name>
    <dbReference type="NCBI Taxonomy" id="2806554"/>
    <lineage>
        <taxon>Bacteria</taxon>
        <taxon>Bacillati</taxon>
        <taxon>Actinomycetota</taxon>
        <taxon>Actinomycetes</taxon>
        <taxon>Streptosporangiales</taxon>
        <taxon>Streptosporangiaceae</taxon>
        <taxon>Microbispora</taxon>
    </lineage>
</organism>
<dbReference type="EMBL" id="JAFCNB010000014">
    <property type="protein sequence ID" value="MBP2706797.1"/>
    <property type="molecule type" value="Genomic_DNA"/>
</dbReference>
<sequence length="596" mass="63976">MGGLIFTERRYVKFAGGRAVEAPLTLGQINTLEWLGDDTRAGLYRMMEWAVTVPPGTTLDDVADALAVLVERHESLRTSYVTGDKPCQQVSGSGQVTVDVYETAAAAGSPIDPGEVTDLISALQGRAVDVEGDPLIRAAVAVRDGAIRLVLIACSHIAVDCESLAVVVRQFNRLIHHPAERQAGPLTHQPADQAAVEHSARGRRRAEASLRYWGHQMSRMPQGVYAMPRPTGDEREIHHDYAVPAASGEGNPLGCWLDSPALRAALPHVAARTQSTLPMVLSAAFCAVLAWRTGVSDLVFASLANNRIGSELHDYVGTLAQDSLLAVDAGTTSFDDLIRRAGGATLRAAMHGLYDVKRLQALQSAIGDRRGVMFQRDCACNINIFDGEARPEGPPEAAQAALPRTALRWHIPPYFRVLLLLRVIDSDGAPLLGLTTGHADLVPAAEIEALLLGIDRLLAAAATGDVDLRRMTEITGLTPVVRGPEWLLVDGCWIELPAVQGLVDEAVQAPARVFAVPGDDGRPVLTAYITAGGPVRTPREAHLACMSLLLGRYTAMAPGRYVICAGGPEDPDDQDDPDAWRRRPVLAEGDGREEQR</sequence>
<dbReference type="AlphaFoldDB" id="A0A941AL35"/>
<feature type="region of interest" description="Disordered" evidence="1">
    <location>
        <begin position="566"/>
        <end position="596"/>
    </location>
</feature>
<accession>A0A941AL35</accession>
<dbReference type="GO" id="GO:0031177">
    <property type="term" value="F:phosphopantetheine binding"/>
    <property type="evidence" value="ECO:0007669"/>
    <property type="project" value="TreeGrafter"/>
</dbReference>
<dbReference type="Proteomes" id="UP000674234">
    <property type="component" value="Unassembled WGS sequence"/>
</dbReference>
<evidence type="ECO:0000313" key="4">
    <source>
        <dbReference type="Proteomes" id="UP000674234"/>
    </source>
</evidence>
<evidence type="ECO:0000256" key="1">
    <source>
        <dbReference type="SAM" id="MobiDB-lite"/>
    </source>
</evidence>
<dbReference type="GO" id="GO:0047527">
    <property type="term" value="F:2,3-dihydroxybenzoate-serine ligase activity"/>
    <property type="evidence" value="ECO:0007669"/>
    <property type="project" value="TreeGrafter"/>
</dbReference>